<proteinExistence type="predicted"/>
<dbReference type="SUPFAM" id="SSF52949">
    <property type="entry name" value="Macro domain-like"/>
    <property type="match status" value="1"/>
</dbReference>
<accession>A0A4P9XJJ4</accession>
<dbReference type="PANTHER" id="PTHR11106:SF27">
    <property type="entry name" value="MACRO DOMAIN-CONTAINING PROTEIN"/>
    <property type="match status" value="1"/>
</dbReference>
<dbReference type="EMBL" id="KZ993099">
    <property type="protein sequence ID" value="RKP05541.1"/>
    <property type="molecule type" value="Genomic_DNA"/>
</dbReference>
<gene>
    <name evidence="2" type="ORF">THASP1DRAFT_32619</name>
</gene>
<dbReference type="STRING" id="78915.A0A4P9XJJ4"/>
<dbReference type="OrthoDB" id="6077599at2759"/>
<name>A0A4P9XJJ4_9FUNG</name>
<evidence type="ECO:0000259" key="1">
    <source>
        <dbReference type="PROSITE" id="PS51154"/>
    </source>
</evidence>
<evidence type="ECO:0000313" key="3">
    <source>
        <dbReference type="Proteomes" id="UP000271241"/>
    </source>
</evidence>
<dbReference type="InterPro" id="IPR002589">
    <property type="entry name" value="Macro_dom"/>
</dbReference>
<sequence length="183" mass="19777">MCERSQGNITCLELDAIGNAANEMLRGGGGVDGAIHDAAGRELLRECQTLGGCATGDAKITGGYRLPAKHVIHTVGPIGEHPEALESCYLRSLEVLVENKLRSIAFPSISTGVYGYPIEAATDVALRTVRRWLEVPGNCNLVERIVFCVFSNRDLSVYQAKIPHYFPIDENTDAASGENAEMQ</sequence>
<keyword evidence="3" id="KW-1185">Reference proteome</keyword>
<evidence type="ECO:0000313" key="2">
    <source>
        <dbReference type="EMBL" id="RKP05541.1"/>
    </source>
</evidence>
<dbReference type="Pfam" id="PF01661">
    <property type="entry name" value="Macro"/>
    <property type="match status" value="1"/>
</dbReference>
<dbReference type="PROSITE" id="PS51154">
    <property type="entry name" value="MACRO"/>
    <property type="match status" value="1"/>
</dbReference>
<feature type="domain" description="Macro" evidence="1">
    <location>
        <begin position="1"/>
        <end position="166"/>
    </location>
</feature>
<dbReference type="PANTHER" id="PTHR11106">
    <property type="entry name" value="GANGLIOSIDE INDUCED DIFFERENTIATION ASSOCIATED PROTEIN 2-RELATED"/>
    <property type="match status" value="1"/>
</dbReference>
<dbReference type="CDD" id="cd02908">
    <property type="entry name" value="Macro_OAADPr_deacetylase"/>
    <property type="match status" value="1"/>
</dbReference>
<dbReference type="Proteomes" id="UP000271241">
    <property type="component" value="Unassembled WGS sequence"/>
</dbReference>
<dbReference type="SMART" id="SM00506">
    <property type="entry name" value="A1pp"/>
    <property type="match status" value="1"/>
</dbReference>
<dbReference type="InterPro" id="IPR043472">
    <property type="entry name" value="Macro_dom-like"/>
</dbReference>
<reference evidence="3" key="1">
    <citation type="journal article" date="2018" name="Nat. Microbiol.">
        <title>Leveraging single-cell genomics to expand the fungal tree of life.</title>
        <authorList>
            <person name="Ahrendt S.R."/>
            <person name="Quandt C.A."/>
            <person name="Ciobanu D."/>
            <person name="Clum A."/>
            <person name="Salamov A."/>
            <person name="Andreopoulos B."/>
            <person name="Cheng J.F."/>
            <person name="Woyke T."/>
            <person name="Pelin A."/>
            <person name="Henrissat B."/>
            <person name="Reynolds N.K."/>
            <person name="Benny G.L."/>
            <person name="Smith M.E."/>
            <person name="James T.Y."/>
            <person name="Grigoriev I.V."/>
        </authorList>
    </citation>
    <scope>NUCLEOTIDE SEQUENCE [LARGE SCALE GENOMIC DNA]</scope>
    <source>
        <strain evidence="3">RSA 1356</strain>
    </source>
</reference>
<organism evidence="2 3">
    <name type="scientific">Thamnocephalis sphaerospora</name>
    <dbReference type="NCBI Taxonomy" id="78915"/>
    <lineage>
        <taxon>Eukaryota</taxon>
        <taxon>Fungi</taxon>
        <taxon>Fungi incertae sedis</taxon>
        <taxon>Zoopagomycota</taxon>
        <taxon>Zoopagomycotina</taxon>
        <taxon>Zoopagomycetes</taxon>
        <taxon>Zoopagales</taxon>
        <taxon>Sigmoideomycetaceae</taxon>
        <taxon>Thamnocephalis</taxon>
    </lineage>
</organism>
<dbReference type="Gene3D" id="3.40.220.10">
    <property type="entry name" value="Leucine Aminopeptidase, subunit E, domain 1"/>
    <property type="match status" value="1"/>
</dbReference>
<dbReference type="AlphaFoldDB" id="A0A4P9XJJ4"/>
<protein>
    <recommendedName>
        <fullName evidence="1">Macro domain-containing protein</fullName>
    </recommendedName>
</protein>